<evidence type="ECO:0000313" key="3">
    <source>
        <dbReference type="Proteomes" id="UP001204144"/>
    </source>
</evidence>
<proteinExistence type="predicted"/>
<comment type="caution">
    <text evidence="2">The sequence shown here is derived from an EMBL/GenBank/DDBJ whole genome shotgun (WGS) entry which is preliminary data.</text>
</comment>
<protein>
    <recommendedName>
        <fullName evidence="4">Toxin-antitoxin system YwqK family antitoxin</fullName>
    </recommendedName>
</protein>
<dbReference type="EMBL" id="RJUF01000177">
    <property type="protein sequence ID" value="MCP9764934.1"/>
    <property type="molecule type" value="Genomic_DNA"/>
</dbReference>
<name>A0AAE3KUH7_9BACT</name>
<dbReference type="Gene3D" id="3.90.930.1">
    <property type="match status" value="1"/>
</dbReference>
<evidence type="ECO:0008006" key="4">
    <source>
        <dbReference type="Google" id="ProtNLM"/>
    </source>
</evidence>
<reference evidence="2 3" key="1">
    <citation type="submission" date="2018-11" db="EMBL/GenBank/DDBJ databases">
        <title>Novel bacteria species description.</title>
        <authorList>
            <person name="Han J.-H."/>
        </authorList>
    </citation>
    <scope>NUCLEOTIDE SEQUENCE [LARGE SCALE GENOMIC DNA]</scope>
    <source>
        <strain evidence="2 3">KCTC23259</strain>
    </source>
</reference>
<accession>A0AAE3KUH7</accession>
<sequence length="324" mass="37668">MKRILFLYILLLGYVSHAIAQDIIPKPKTKAERKAERKKMTLEERIEDVVPLDVNLPKANVNLPGDNKISSVEDAKKFLNETIPNLSSDVKAKSKKAKKALAKAKAEVFDGKSFEKIAIDKRVFKRGSGSRLVYQEFYVLKTYQKPSPYHRTLTWFDDKNKKFVEALTRDTKTNVLLHGPFKEYRGETLVREGFYYLGAKHGRWLEYDKDFNLLNKEYYDKGFYKESEITFYDADSIKIKEITPKIYGKITGAYWKFYEDGTTAEEGHFDEGKKVGRWVEFYPGGNRRKKVTQYPKDIFDNSEPFVMQEYSADGKLIYDSTAPK</sequence>
<dbReference type="AlphaFoldDB" id="A0AAE3KUH7"/>
<keyword evidence="3" id="KW-1185">Reference proteome</keyword>
<dbReference type="RefSeq" id="WP_255038616.1">
    <property type="nucleotide sequence ID" value="NZ_RJUF01000177.1"/>
</dbReference>
<feature type="chain" id="PRO_5042260536" description="Toxin-antitoxin system YwqK family antitoxin" evidence="1">
    <location>
        <begin position="21"/>
        <end position="324"/>
    </location>
</feature>
<evidence type="ECO:0000256" key="1">
    <source>
        <dbReference type="SAM" id="SignalP"/>
    </source>
</evidence>
<dbReference type="SUPFAM" id="SSF82185">
    <property type="entry name" value="Histone H3 K4-specific methyltransferase SET7/9 N-terminal domain"/>
    <property type="match status" value="1"/>
</dbReference>
<feature type="signal peptide" evidence="1">
    <location>
        <begin position="1"/>
        <end position="20"/>
    </location>
</feature>
<dbReference type="Proteomes" id="UP001204144">
    <property type="component" value="Unassembled WGS sequence"/>
</dbReference>
<evidence type="ECO:0000313" key="2">
    <source>
        <dbReference type="EMBL" id="MCP9764934.1"/>
    </source>
</evidence>
<gene>
    <name evidence="2" type="ORF">EGI31_18520</name>
</gene>
<organism evidence="2 3">
    <name type="scientific">Lacihabitans soyangensis</name>
    <dbReference type="NCBI Taxonomy" id="869394"/>
    <lineage>
        <taxon>Bacteria</taxon>
        <taxon>Pseudomonadati</taxon>
        <taxon>Bacteroidota</taxon>
        <taxon>Cytophagia</taxon>
        <taxon>Cytophagales</taxon>
        <taxon>Leadbetterellaceae</taxon>
        <taxon>Lacihabitans</taxon>
    </lineage>
</organism>
<keyword evidence="1" id="KW-0732">Signal</keyword>